<keyword evidence="1" id="KW-0812">Transmembrane</keyword>
<keyword evidence="1" id="KW-0472">Membrane</keyword>
<dbReference type="EMBL" id="GBXM01103149">
    <property type="protein sequence ID" value="JAH05428.1"/>
    <property type="molecule type" value="Transcribed_RNA"/>
</dbReference>
<evidence type="ECO:0000313" key="2">
    <source>
        <dbReference type="EMBL" id="JAH05428.1"/>
    </source>
</evidence>
<keyword evidence="1" id="KW-1133">Transmembrane helix</keyword>
<proteinExistence type="predicted"/>
<feature type="transmembrane region" description="Helical" evidence="1">
    <location>
        <begin position="27"/>
        <end position="49"/>
    </location>
</feature>
<protein>
    <submittedName>
        <fullName evidence="2">Uncharacterized protein</fullName>
    </submittedName>
</protein>
<sequence length="53" mass="5926">MPDLRNLGYESLSINLYTIFWASSKQIGVGAITLILIVSLVWWSMLISLDALV</sequence>
<evidence type="ECO:0000256" key="1">
    <source>
        <dbReference type="SAM" id="Phobius"/>
    </source>
</evidence>
<accession>A0A0E9PNM0</accession>
<reference evidence="2" key="1">
    <citation type="submission" date="2014-11" db="EMBL/GenBank/DDBJ databases">
        <authorList>
            <person name="Amaro Gonzalez C."/>
        </authorList>
    </citation>
    <scope>NUCLEOTIDE SEQUENCE</scope>
</reference>
<dbReference type="AlphaFoldDB" id="A0A0E9PNM0"/>
<name>A0A0E9PNM0_ANGAN</name>
<reference evidence="2" key="2">
    <citation type="journal article" date="2015" name="Fish Shellfish Immunol.">
        <title>Early steps in the European eel (Anguilla anguilla)-Vibrio vulnificus interaction in the gills: Role of the RtxA13 toxin.</title>
        <authorList>
            <person name="Callol A."/>
            <person name="Pajuelo D."/>
            <person name="Ebbesson L."/>
            <person name="Teles M."/>
            <person name="MacKenzie S."/>
            <person name="Amaro C."/>
        </authorList>
    </citation>
    <scope>NUCLEOTIDE SEQUENCE</scope>
</reference>
<organism evidence="2">
    <name type="scientific">Anguilla anguilla</name>
    <name type="common">European freshwater eel</name>
    <name type="synonym">Muraena anguilla</name>
    <dbReference type="NCBI Taxonomy" id="7936"/>
    <lineage>
        <taxon>Eukaryota</taxon>
        <taxon>Metazoa</taxon>
        <taxon>Chordata</taxon>
        <taxon>Craniata</taxon>
        <taxon>Vertebrata</taxon>
        <taxon>Euteleostomi</taxon>
        <taxon>Actinopterygii</taxon>
        <taxon>Neopterygii</taxon>
        <taxon>Teleostei</taxon>
        <taxon>Anguilliformes</taxon>
        <taxon>Anguillidae</taxon>
        <taxon>Anguilla</taxon>
    </lineage>
</organism>